<keyword evidence="2" id="KW-1185">Reference proteome</keyword>
<gene>
    <name evidence="1" type="ORF">H0235_011531</name>
</gene>
<accession>A0A834U589</accession>
<evidence type="ECO:0000313" key="2">
    <source>
        <dbReference type="Proteomes" id="UP000600918"/>
    </source>
</evidence>
<sequence>MVRWRLYDGDQLLETVDIVISDGIAKNNGGCLSRRGEGRYSSTLRTIADASPSSSYCLELSTFVESCREKNREREVYSPSPFNFPRILLDSSLSMGWGGYWNRTTEYLYRALFLSSSCFAPFISLRHVYAWGFKGTWKSSDEFDYDCAQDISSSLPEEEDDDERVSKAYDKARAFVGRPQESTLRTTAIIRWRVSVRARNQLSR</sequence>
<dbReference type="AlphaFoldDB" id="A0A834U589"/>
<dbReference type="Proteomes" id="UP000600918">
    <property type="component" value="Unassembled WGS sequence"/>
</dbReference>
<comment type="caution">
    <text evidence="1">The sequence shown here is derived from an EMBL/GenBank/DDBJ whole genome shotgun (WGS) entry which is preliminary data.</text>
</comment>
<protein>
    <submittedName>
        <fullName evidence="1">Uncharacterized protein</fullName>
    </submittedName>
</protein>
<name>A0A834U589_VESPE</name>
<proteinExistence type="predicted"/>
<reference evidence="1" key="1">
    <citation type="journal article" date="2020" name="G3 (Bethesda)">
        <title>High-Quality Assemblies for Three Invasive Social Wasps from the &lt;i&gt;Vespula&lt;/i&gt; Genus.</title>
        <authorList>
            <person name="Harrop T.W.R."/>
            <person name="Guhlin J."/>
            <person name="McLaughlin G.M."/>
            <person name="Permina E."/>
            <person name="Stockwell P."/>
            <person name="Gilligan J."/>
            <person name="Le Lec M.F."/>
            <person name="Gruber M.A.M."/>
            <person name="Quinn O."/>
            <person name="Lovegrove M."/>
            <person name="Duncan E.J."/>
            <person name="Remnant E.J."/>
            <person name="Van Eeckhoven J."/>
            <person name="Graham B."/>
            <person name="Knapp R.A."/>
            <person name="Langford K.W."/>
            <person name="Kronenberg Z."/>
            <person name="Press M.O."/>
            <person name="Eacker S.M."/>
            <person name="Wilson-Rankin E.E."/>
            <person name="Purcell J."/>
            <person name="Lester P.J."/>
            <person name="Dearden P.K."/>
        </authorList>
    </citation>
    <scope>NUCLEOTIDE SEQUENCE</scope>
    <source>
        <strain evidence="1">Volc-1</strain>
    </source>
</reference>
<dbReference type="EMBL" id="JACSDY010000010">
    <property type="protein sequence ID" value="KAF7417000.1"/>
    <property type="molecule type" value="Genomic_DNA"/>
</dbReference>
<evidence type="ECO:0000313" key="1">
    <source>
        <dbReference type="EMBL" id="KAF7417000.1"/>
    </source>
</evidence>
<organism evidence="1 2">
    <name type="scientific">Vespula pensylvanica</name>
    <name type="common">Western yellow jacket</name>
    <name type="synonym">Wasp</name>
    <dbReference type="NCBI Taxonomy" id="30213"/>
    <lineage>
        <taxon>Eukaryota</taxon>
        <taxon>Metazoa</taxon>
        <taxon>Ecdysozoa</taxon>
        <taxon>Arthropoda</taxon>
        <taxon>Hexapoda</taxon>
        <taxon>Insecta</taxon>
        <taxon>Pterygota</taxon>
        <taxon>Neoptera</taxon>
        <taxon>Endopterygota</taxon>
        <taxon>Hymenoptera</taxon>
        <taxon>Apocrita</taxon>
        <taxon>Aculeata</taxon>
        <taxon>Vespoidea</taxon>
        <taxon>Vespidae</taxon>
        <taxon>Vespinae</taxon>
        <taxon>Vespula</taxon>
    </lineage>
</organism>